<keyword evidence="2 6" id="KW-1003">Cell membrane</keyword>
<feature type="transmembrane region" description="Helical" evidence="6">
    <location>
        <begin position="523"/>
        <end position="545"/>
    </location>
</feature>
<reference evidence="9" key="1">
    <citation type="journal article" date="2019" name="Int. J. Syst. Evol. Microbiol.">
        <title>The Global Catalogue of Microorganisms (GCM) 10K type strain sequencing project: providing services to taxonomists for standard genome sequencing and annotation.</title>
        <authorList>
            <consortium name="The Broad Institute Genomics Platform"/>
            <consortium name="The Broad Institute Genome Sequencing Center for Infectious Disease"/>
            <person name="Wu L."/>
            <person name="Ma J."/>
        </authorList>
    </citation>
    <scope>NUCLEOTIDE SEQUENCE [LARGE SCALE GENOMIC DNA]</scope>
    <source>
        <strain evidence="9">CGMCC 1.12376</strain>
    </source>
</reference>
<feature type="transmembrane region" description="Helical" evidence="6">
    <location>
        <begin position="614"/>
        <end position="635"/>
    </location>
</feature>
<feature type="transmembrane region" description="Helical" evidence="6">
    <location>
        <begin position="274"/>
        <end position="302"/>
    </location>
</feature>
<feature type="domain" description="ABC3 transporter permease C-terminal" evidence="7">
    <location>
        <begin position="63"/>
        <end position="171"/>
    </location>
</feature>
<dbReference type="Pfam" id="PF02687">
    <property type="entry name" value="FtsX"/>
    <property type="match status" value="1"/>
</dbReference>
<feature type="transmembrane region" description="Helical" evidence="6">
    <location>
        <begin position="196"/>
        <end position="216"/>
    </location>
</feature>
<comment type="subcellular location">
    <subcellularLocation>
        <location evidence="1 6">Cell membrane</location>
        <topology evidence="1 6">Multi-pass membrane protein</topology>
    </subcellularLocation>
</comment>
<organism evidence="8 9">
    <name type="scientific">Oceanobacillus luteolus</name>
    <dbReference type="NCBI Taxonomy" id="1274358"/>
    <lineage>
        <taxon>Bacteria</taxon>
        <taxon>Bacillati</taxon>
        <taxon>Bacillota</taxon>
        <taxon>Bacilli</taxon>
        <taxon>Bacillales</taxon>
        <taxon>Bacillaceae</taxon>
        <taxon>Oceanobacillus</taxon>
    </lineage>
</organism>
<feature type="transmembrane region" description="Helical" evidence="6">
    <location>
        <begin position="228"/>
        <end position="253"/>
    </location>
</feature>
<keyword evidence="3 6" id="KW-0812">Transmembrane</keyword>
<keyword evidence="6" id="KW-0813">Transport</keyword>
<keyword evidence="4 6" id="KW-1133">Transmembrane helix</keyword>
<evidence type="ECO:0000256" key="2">
    <source>
        <dbReference type="ARBA" id="ARBA00022475"/>
    </source>
</evidence>
<dbReference type="PANTHER" id="PTHR46795:SF3">
    <property type="entry name" value="ABC TRANSPORTER PERMEASE"/>
    <property type="match status" value="1"/>
</dbReference>
<dbReference type="InterPro" id="IPR052536">
    <property type="entry name" value="ABC-4_Integral_Memb_Prot"/>
</dbReference>
<sequence length="648" mass="74967">MTFQKIVWKMAKYHYKKYLFYFLCNSAAVLFIFVFMTLYLNEYIVSVKQIEGLVYVLSIPGAALIMFTIFFISYAHQIFMKKRRSEFGLFMTLGMTNRDIAKLLLLENSVIGLVALIVGLGSGVIISRLIFWLLLKSVDITDFAFQLNVNMFTYTVGAFFIVFIISIGQSLYMTMSRNIIDNVKTEKITENTAHKHPAIGGIGVAIVVGSIVGLYVTYTDSDGGEYLLLWALGTFLGLYIALNQLTSFLIGLIKKNKHFYYRKLLYLTSLDYKYKQFTTIMTIVTIMIMVTLLYSTIVYHLYKETEKEVVEQNPYDIGYISTDSKNNLSAEELDRIFAEYGNPIREHLTFPIYFHFQEDYDGYTYQLALMPLSVFNEFSDNPYLVQPNELIYHLNHEVTGEIESLYYRNDLRFSSNGEEVIYETTQVIAEKHFNYLGDLFILHDADLADYKENINGMDATLHLIHVENWQESEAAVLALEHAFHDYNAKTPLLDVDHVPLEEELFYIDSRVDGYESTMNANGISFFVTIFFSILFFIGSFLLLYIQLFSEVDKEEQRIQKLYRIGITSKEVRKLISQEITTLFMLPTLLGLIIALLYIIAMAQDIGGIVENPLMLVRFFMLAGIYFVILTVFMNFARKKMFRDLVDFK</sequence>
<feature type="transmembrane region" description="Helical" evidence="6">
    <location>
        <begin position="154"/>
        <end position="175"/>
    </location>
</feature>
<proteinExistence type="inferred from homology"/>
<evidence type="ECO:0000256" key="6">
    <source>
        <dbReference type="PIRNR" id="PIRNR018968"/>
    </source>
</evidence>
<name>A0ABW4HQP3_9BACI</name>
<feature type="transmembrane region" description="Helical" evidence="6">
    <location>
        <begin position="110"/>
        <end position="134"/>
    </location>
</feature>
<dbReference type="InterPro" id="IPR003838">
    <property type="entry name" value="ABC3_permease_C"/>
</dbReference>
<feature type="transmembrane region" description="Helical" evidence="6">
    <location>
        <begin position="52"/>
        <end position="75"/>
    </location>
</feature>
<protein>
    <submittedName>
        <fullName evidence="8">FtsX-like permease family protein</fullName>
    </submittedName>
</protein>
<evidence type="ECO:0000313" key="9">
    <source>
        <dbReference type="Proteomes" id="UP001597221"/>
    </source>
</evidence>
<feature type="transmembrane region" description="Helical" evidence="6">
    <location>
        <begin position="582"/>
        <end position="602"/>
    </location>
</feature>
<evidence type="ECO:0000256" key="3">
    <source>
        <dbReference type="ARBA" id="ARBA00022692"/>
    </source>
</evidence>
<comment type="caution">
    <text evidence="8">The sequence shown here is derived from an EMBL/GenBank/DDBJ whole genome shotgun (WGS) entry which is preliminary data.</text>
</comment>
<accession>A0ABW4HQP3</accession>
<evidence type="ECO:0000313" key="8">
    <source>
        <dbReference type="EMBL" id="MFD1607144.1"/>
    </source>
</evidence>
<comment type="similarity">
    <text evidence="6">Belongs to the ABC-4 integral membrane protein family.</text>
</comment>
<evidence type="ECO:0000259" key="7">
    <source>
        <dbReference type="Pfam" id="PF02687"/>
    </source>
</evidence>
<feature type="transmembrane region" description="Helical" evidence="6">
    <location>
        <begin position="20"/>
        <end position="40"/>
    </location>
</feature>
<dbReference type="PIRSF" id="PIRSF018968">
    <property type="entry name" value="ABC_permease_BceB"/>
    <property type="match status" value="1"/>
</dbReference>
<dbReference type="InterPro" id="IPR027022">
    <property type="entry name" value="ABC_permease_BceB-typ"/>
</dbReference>
<keyword evidence="9" id="KW-1185">Reference proteome</keyword>
<evidence type="ECO:0000256" key="5">
    <source>
        <dbReference type="ARBA" id="ARBA00023136"/>
    </source>
</evidence>
<evidence type="ECO:0000256" key="4">
    <source>
        <dbReference type="ARBA" id="ARBA00022989"/>
    </source>
</evidence>
<gene>
    <name evidence="8" type="ORF">ACFSBH_05715</name>
</gene>
<dbReference type="PANTHER" id="PTHR46795">
    <property type="entry name" value="ABC TRANSPORTER PERMEASE-RELATED-RELATED"/>
    <property type="match status" value="1"/>
</dbReference>
<dbReference type="EMBL" id="JBHUDE010000026">
    <property type="protein sequence ID" value="MFD1607144.1"/>
    <property type="molecule type" value="Genomic_DNA"/>
</dbReference>
<evidence type="ECO:0000256" key="1">
    <source>
        <dbReference type="ARBA" id="ARBA00004651"/>
    </source>
</evidence>
<dbReference type="Proteomes" id="UP001597221">
    <property type="component" value="Unassembled WGS sequence"/>
</dbReference>
<dbReference type="RefSeq" id="WP_251517780.1">
    <property type="nucleotide sequence ID" value="NZ_JAMBON010000072.1"/>
</dbReference>
<keyword evidence="5 6" id="KW-0472">Membrane</keyword>